<dbReference type="EMBL" id="QGTD01000019">
    <property type="protein sequence ID" value="PWU67022.1"/>
    <property type="molecule type" value="Genomic_DNA"/>
</dbReference>
<evidence type="ECO:0000313" key="3">
    <source>
        <dbReference type="EMBL" id="PWU67022.1"/>
    </source>
</evidence>
<keyword evidence="2" id="KW-0472">Membrane</keyword>
<dbReference type="Proteomes" id="UP000245624">
    <property type="component" value="Unassembled WGS sequence"/>
</dbReference>
<gene>
    <name evidence="3" type="ORF">DLJ74_17520</name>
</gene>
<protein>
    <recommendedName>
        <fullName evidence="5">DUF4083 domain-containing protein</fullName>
    </recommendedName>
</protein>
<name>A0A317KU15_9BACI</name>
<feature type="coiled-coil region" evidence="1">
    <location>
        <begin position="40"/>
        <end position="67"/>
    </location>
</feature>
<accession>A0A317KU15</accession>
<evidence type="ECO:0000256" key="2">
    <source>
        <dbReference type="SAM" id="Phobius"/>
    </source>
</evidence>
<evidence type="ECO:0008006" key="5">
    <source>
        <dbReference type="Google" id="ProtNLM"/>
    </source>
</evidence>
<evidence type="ECO:0000256" key="1">
    <source>
        <dbReference type="SAM" id="Coils"/>
    </source>
</evidence>
<comment type="caution">
    <text evidence="3">The sequence shown here is derived from an EMBL/GenBank/DDBJ whole genome shotgun (WGS) entry which is preliminary data.</text>
</comment>
<evidence type="ECO:0000313" key="4">
    <source>
        <dbReference type="Proteomes" id="UP000245624"/>
    </source>
</evidence>
<keyword evidence="1" id="KW-0175">Coiled coil</keyword>
<feature type="transmembrane region" description="Helical" evidence="2">
    <location>
        <begin position="15"/>
        <end position="35"/>
    </location>
</feature>
<reference evidence="3 4" key="1">
    <citation type="submission" date="2018-05" db="EMBL/GenBank/DDBJ databases">
        <title>Genomic analysis of Gracilibacillus dipsosauri DD1 reveals novel features of a salt-tolerant amylase.</title>
        <authorList>
            <person name="Deutch C.E."/>
            <person name="Yang S."/>
        </authorList>
    </citation>
    <scope>NUCLEOTIDE SEQUENCE [LARGE SCALE GENOMIC DNA]</scope>
    <source>
        <strain evidence="3 4">DD1</strain>
    </source>
</reference>
<keyword evidence="4" id="KW-1185">Reference proteome</keyword>
<sequence length="67" mass="7850">MPFSLFTFIGGSHGTMVYLIITFVLVLLLIAFMISKIFRQKLSNKQLDRIEEKLDTLLKEKDRYNNP</sequence>
<keyword evidence="2" id="KW-1133">Transmembrane helix</keyword>
<organism evidence="3 4">
    <name type="scientific">Gracilibacillus dipsosauri</name>
    <dbReference type="NCBI Taxonomy" id="178340"/>
    <lineage>
        <taxon>Bacteria</taxon>
        <taxon>Bacillati</taxon>
        <taxon>Bacillota</taxon>
        <taxon>Bacilli</taxon>
        <taxon>Bacillales</taxon>
        <taxon>Bacillaceae</taxon>
        <taxon>Gracilibacillus</taxon>
    </lineage>
</organism>
<keyword evidence="2" id="KW-0812">Transmembrane</keyword>
<proteinExistence type="predicted"/>
<dbReference type="AlphaFoldDB" id="A0A317KU15"/>